<sequence length="516" mass="59723">MAAKPSLLLVFTACLLLGSFAPTTKSALANNIIPDNFSRSYFSDDFIFGTATSAYQIEGEANTKGRGPSIWDHFTHEFPERIMDGSNGDVAVDFYNRYLEDIKRMKAMGFESFRFSISWSRIIPSGKVHEGVNEQGIKFYNNLINALLKNGMEPYVTIFHWDTPQALEEKYGGFLSSKIVDDFHDFARLCFEKFGDRVKYWVTLNEPWSVALFAYDLGVHAPGRCSSWMNQACQAGNSSTEPYIISHNLLLSHATTVQLYRQKYQAIQKGKIGITLNSMWFEPYSNSTVDKKAAKTAIDFMFGWYMNPVTYGNYPRSMRKLVGDRLPKFKPKESKLLKGSYDFLGLNYYTSNYAKGNANVDPHFSSYSTDNHVNQTPFDQNGNLIGPQAHSPWLYIYPKGIRYLLNYIKDTYKNPIIYITENGVDELNNKTLTLKQALDDRVRKEYYETHLWNVHRSIKEYNVKVKGYFAWSYSDNFEWNIGYTSRFGLIYIDYERNLTRHLKQSAIWFQKFLKKQ</sequence>
<gene>
    <name evidence="5" type="ORF">MANES_07G001800v8</name>
</gene>
<evidence type="ECO:0000256" key="2">
    <source>
        <dbReference type="ARBA" id="ARBA00022801"/>
    </source>
</evidence>
<keyword evidence="6" id="KW-1185">Reference proteome</keyword>
<name>A0A2C9VH71_MANES</name>
<feature type="signal peptide" evidence="4">
    <location>
        <begin position="1"/>
        <end position="26"/>
    </location>
</feature>
<comment type="caution">
    <text evidence="5">The sequence shown here is derived from an EMBL/GenBank/DDBJ whole genome shotgun (WGS) entry which is preliminary data.</text>
</comment>
<dbReference type="GO" id="GO:0005975">
    <property type="term" value="P:carbohydrate metabolic process"/>
    <property type="evidence" value="ECO:0007669"/>
    <property type="project" value="InterPro"/>
</dbReference>
<evidence type="ECO:0000256" key="4">
    <source>
        <dbReference type="SAM" id="SignalP"/>
    </source>
</evidence>
<organism evidence="5 6">
    <name type="scientific">Manihot esculenta</name>
    <name type="common">Cassava</name>
    <name type="synonym">Jatropha manihot</name>
    <dbReference type="NCBI Taxonomy" id="3983"/>
    <lineage>
        <taxon>Eukaryota</taxon>
        <taxon>Viridiplantae</taxon>
        <taxon>Streptophyta</taxon>
        <taxon>Embryophyta</taxon>
        <taxon>Tracheophyta</taxon>
        <taxon>Spermatophyta</taxon>
        <taxon>Magnoliopsida</taxon>
        <taxon>eudicotyledons</taxon>
        <taxon>Gunneridae</taxon>
        <taxon>Pentapetalae</taxon>
        <taxon>rosids</taxon>
        <taxon>fabids</taxon>
        <taxon>Malpighiales</taxon>
        <taxon>Euphorbiaceae</taxon>
        <taxon>Crotonoideae</taxon>
        <taxon>Manihoteae</taxon>
        <taxon>Manihot</taxon>
    </lineage>
</organism>
<keyword evidence="2" id="KW-0378">Hydrolase</keyword>
<dbReference type="Gene3D" id="3.20.20.80">
    <property type="entry name" value="Glycosidases"/>
    <property type="match status" value="1"/>
</dbReference>
<dbReference type="SUPFAM" id="SSF51445">
    <property type="entry name" value="(Trans)glycosidases"/>
    <property type="match status" value="1"/>
</dbReference>
<protein>
    <recommendedName>
        <fullName evidence="7">Beta-glucosidase</fullName>
    </recommendedName>
</protein>
<evidence type="ECO:0000313" key="5">
    <source>
        <dbReference type="EMBL" id="OAY44744.1"/>
    </source>
</evidence>
<dbReference type="InterPro" id="IPR001360">
    <property type="entry name" value="Glyco_hydro_1"/>
</dbReference>
<accession>A0A2C9VH71</accession>
<evidence type="ECO:0000256" key="1">
    <source>
        <dbReference type="ARBA" id="ARBA00010838"/>
    </source>
</evidence>
<dbReference type="InterPro" id="IPR017853">
    <property type="entry name" value="GH"/>
</dbReference>
<evidence type="ECO:0000256" key="3">
    <source>
        <dbReference type="RuleBase" id="RU003690"/>
    </source>
</evidence>
<evidence type="ECO:0000313" key="6">
    <source>
        <dbReference type="Proteomes" id="UP000091857"/>
    </source>
</evidence>
<feature type="chain" id="PRO_5013356473" description="Beta-glucosidase" evidence="4">
    <location>
        <begin position="27"/>
        <end position="516"/>
    </location>
</feature>
<dbReference type="PANTHER" id="PTHR10353:SF323">
    <property type="entry name" value="LINAMARASE"/>
    <property type="match status" value="1"/>
</dbReference>
<dbReference type="AlphaFoldDB" id="A0A2C9VH71"/>
<reference evidence="6" key="1">
    <citation type="journal article" date="2016" name="Nat. Biotechnol.">
        <title>Sequencing wild and cultivated cassava and related species reveals extensive interspecific hybridization and genetic diversity.</title>
        <authorList>
            <person name="Bredeson J.V."/>
            <person name="Lyons J.B."/>
            <person name="Prochnik S.E."/>
            <person name="Wu G.A."/>
            <person name="Ha C.M."/>
            <person name="Edsinger-Gonzales E."/>
            <person name="Grimwood J."/>
            <person name="Schmutz J."/>
            <person name="Rabbi I.Y."/>
            <person name="Egesi C."/>
            <person name="Nauluvula P."/>
            <person name="Lebot V."/>
            <person name="Ndunguru J."/>
            <person name="Mkamilo G."/>
            <person name="Bart R.S."/>
            <person name="Setter T.L."/>
            <person name="Gleadow R.M."/>
            <person name="Kulakow P."/>
            <person name="Ferguson M.E."/>
            <person name="Rounsley S."/>
            <person name="Rokhsar D.S."/>
        </authorList>
    </citation>
    <scope>NUCLEOTIDE SEQUENCE [LARGE SCALE GENOMIC DNA]</scope>
    <source>
        <strain evidence="6">cv. AM560-2</strain>
    </source>
</reference>
<proteinExistence type="inferred from homology"/>
<dbReference type="Proteomes" id="UP000091857">
    <property type="component" value="Chromosome 7"/>
</dbReference>
<dbReference type="Pfam" id="PF00232">
    <property type="entry name" value="Glyco_hydro_1"/>
    <property type="match status" value="1"/>
</dbReference>
<dbReference type="FunFam" id="3.20.20.80:FF:000022">
    <property type="entry name" value="Beta-glucosidase 11"/>
    <property type="match status" value="1"/>
</dbReference>
<dbReference type="EMBL" id="CM004393">
    <property type="protein sequence ID" value="OAY44744.1"/>
    <property type="molecule type" value="Genomic_DNA"/>
</dbReference>
<dbReference type="GO" id="GO:0008422">
    <property type="term" value="F:beta-glucosidase activity"/>
    <property type="evidence" value="ECO:0000318"/>
    <property type="project" value="GO_Central"/>
</dbReference>
<dbReference type="Gramene" id="Manes.07G001800.1.v8.1">
    <property type="protein sequence ID" value="Manes.07G001800.1.v8.1.CDS"/>
    <property type="gene ID" value="Manes.07G001800.v8.1"/>
</dbReference>
<dbReference type="PANTHER" id="PTHR10353">
    <property type="entry name" value="GLYCOSYL HYDROLASE"/>
    <property type="match status" value="1"/>
</dbReference>
<keyword evidence="4" id="KW-0732">Signal</keyword>
<dbReference type="PRINTS" id="PR00131">
    <property type="entry name" value="GLHYDRLASE1"/>
</dbReference>
<comment type="similarity">
    <text evidence="1 3">Belongs to the glycosyl hydrolase 1 family.</text>
</comment>
<evidence type="ECO:0008006" key="7">
    <source>
        <dbReference type="Google" id="ProtNLM"/>
    </source>
</evidence>